<gene>
    <name evidence="8" type="ORF">P2G67_07140</name>
</gene>
<evidence type="ECO:0000313" key="9">
    <source>
        <dbReference type="Proteomes" id="UP001215503"/>
    </source>
</evidence>
<dbReference type="PANTHER" id="PTHR12318:SF0">
    <property type="entry name" value="ACYL-COENZYME A DIPHOSPHATASE NUDT19"/>
    <property type="match status" value="1"/>
</dbReference>
<dbReference type="InterPro" id="IPR000086">
    <property type="entry name" value="NUDIX_hydrolase_dom"/>
</dbReference>
<keyword evidence="4 8" id="KW-0378">Hydrolase</keyword>
<evidence type="ECO:0000256" key="1">
    <source>
        <dbReference type="ARBA" id="ARBA00001936"/>
    </source>
</evidence>
<feature type="domain" description="Nudix hydrolase" evidence="7">
    <location>
        <begin position="2"/>
        <end position="195"/>
    </location>
</feature>
<dbReference type="RefSeq" id="WP_275821444.1">
    <property type="nucleotide sequence ID" value="NZ_JARHUD010000003.1"/>
</dbReference>
<organism evidence="8 9">
    <name type="scientific">Aquibaculum arenosum</name>
    <dbReference type="NCBI Taxonomy" id="3032591"/>
    <lineage>
        <taxon>Bacteria</taxon>
        <taxon>Pseudomonadati</taxon>
        <taxon>Pseudomonadota</taxon>
        <taxon>Alphaproteobacteria</taxon>
        <taxon>Rhodospirillales</taxon>
        <taxon>Rhodovibrionaceae</taxon>
        <taxon>Aquibaculum</taxon>
    </lineage>
</organism>
<evidence type="ECO:0000256" key="5">
    <source>
        <dbReference type="ARBA" id="ARBA00022842"/>
    </source>
</evidence>
<evidence type="ECO:0000256" key="6">
    <source>
        <dbReference type="ARBA" id="ARBA00023211"/>
    </source>
</evidence>
<reference evidence="8 9" key="1">
    <citation type="submission" date="2023-03" db="EMBL/GenBank/DDBJ databases">
        <title>Fodinicurvata sp. CAU 1616 isolated from sea sendiment.</title>
        <authorList>
            <person name="Kim W."/>
        </authorList>
    </citation>
    <scope>NUCLEOTIDE SEQUENCE [LARGE SCALE GENOMIC DNA]</scope>
    <source>
        <strain evidence="8 9">CAU 1616</strain>
    </source>
</reference>
<dbReference type="PROSITE" id="PS51462">
    <property type="entry name" value="NUDIX"/>
    <property type="match status" value="1"/>
</dbReference>
<protein>
    <submittedName>
        <fullName evidence="8">NUDIX hydrolase</fullName>
    </submittedName>
</protein>
<evidence type="ECO:0000256" key="2">
    <source>
        <dbReference type="ARBA" id="ARBA00001946"/>
    </source>
</evidence>
<comment type="caution">
    <text evidence="8">The sequence shown here is derived from an EMBL/GenBank/DDBJ whole genome shotgun (WGS) entry which is preliminary data.</text>
</comment>
<keyword evidence="3" id="KW-0479">Metal-binding</keyword>
<dbReference type="Gene3D" id="3.90.79.10">
    <property type="entry name" value="Nucleoside Triphosphate Pyrophosphohydrolase"/>
    <property type="match status" value="1"/>
</dbReference>
<keyword evidence="6" id="KW-0464">Manganese</keyword>
<evidence type="ECO:0000313" key="8">
    <source>
        <dbReference type="EMBL" id="MDF2095750.1"/>
    </source>
</evidence>
<dbReference type="PANTHER" id="PTHR12318">
    <property type="entry name" value="TESTOSTERONE-REGULATED PROTEIN RP2"/>
    <property type="match status" value="1"/>
</dbReference>
<sequence>MRPQAAAGIVLLRRSAKGAEVLLGRRNARLRFMPGYYVFPGGRLDPGDRQASGFAEPPSPLPGPGADGLTTRLFPALRRAAIRETWEETGLLLADSEASLTSDAESTPGVWQDYRRAGLAPAFGQLSFVARAITPPQSPIRFHSRFFLCCTDEVALGGRLAGDGELEDLDWRPARSLDALPMADVTRAVLQEALHRLEQPERPACLFLYRQGRIRRR</sequence>
<dbReference type="GO" id="GO:0016787">
    <property type="term" value="F:hydrolase activity"/>
    <property type="evidence" value="ECO:0007669"/>
    <property type="project" value="UniProtKB-KW"/>
</dbReference>
<dbReference type="CDD" id="cd18870">
    <property type="entry name" value="NUDIX_AcylCoAdiphos_Nudt19"/>
    <property type="match status" value="1"/>
</dbReference>
<name>A0ABT5YLC9_9PROT</name>
<evidence type="ECO:0000256" key="3">
    <source>
        <dbReference type="ARBA" id="ARBA00022723"/>
    </source>
</evidence>
<comment type="cofactor">
    <cofactor evidence="2">
        <name>Mg(2+)</name>
        <dbReference type="ChEBI" id="CHEBI:18420"/>
    </cofactor>
</comment>
<evidence type="ECO:0000256" key="4">
    <source>
        <dbReference type="ARBA" id="ARBA00022801"/>
    </source>
</evidence>
<keyword evidence="9" id="KW-1185">Reference proteome</keyword>
<accession>A0ABT5YLC9</accession>
<keyword evidence="5" id="KW-0460">Magnesium</keyword>
<dbReference type="SUPFAM" id="SSF55811">
    <property type="entry name" value="Nudix"/>
    <property type="match status" value="1"/>
</dbReference>
<proteinExistence type="predicted"/>
<dbReference type="InterPro" id="IPR015797">
    <property type="entry name" value="NUDIX_hydrolase-like_dom_sf"/>
</dbReference>
<comment type="cofactor">
    <cofactor evidence="1">
        <name>Mn(2+)</name>
        <dbReference type="ChEBI" id="CHEBI:29035"/>
    </cofactor>
</comment>
<evidence type="ECO:0000259" key="7">
    <source>
        <dbReference type="PROSITE" id="PS51462"/>
    </source>
</evidence>
<dbReference type="Proteomes" id="UP001215503">
    <property type="component" value="Unassembled WGS sequence"/>
</dbReference>
<dbReference type="InterPro" id="IPR039121">
    <property type="entry name" value="NUDT19"/>
</dbReference>
<dbReference type="EMBL" id="JARHUD010000003">
    <property type="protein sequence ID" value="MDF2095750.1"/>
    <property type="molecule type" value="Genomic_DNA"/>
</dbReference>